<protein>
    <submittedName>
        <fullName evidence="2">Uncharacterized protein</fullName>
    </submittedName>
</protein>
<reference evidence="2" key="1">
    <citation type="submission" date="2020-06" db="EMBL/GenBank/DDBJ databases">
        <title>Draft genome of Bugula neritina, a colonial animal packing powerful symbionts and potential medicines.</title>
        <authorList>
            <person name="Rayko M."/>
        </authorList>
    </citation>
    <scope>NUCLEOTIDE SEQUENCE [LARGE SCALE GENOMIC DNA]</scope>
    <source>
        <strain evidence="2">Kwan_BN1</strain>
    </source>
</reference>
<evidence type="ECO:0000256" key="1">
    <source>
        <dbReference type="SAM" id="MobiDB-lite"/>
    </source>
</evidence>
<feature type="region of interest" description="Disordered" evidence="1">
    <location>
        <begin position="18"/>
        <end position="52"/>
    </location>
</feature>
<keyword evidence="3" id="KW-1185">Reference proteome</keyword>
<feature type="compositionally biased region" description="Basic residues" evidence="1">
    <location>
        <begin position="18"/>
        <end position="48"/>
    </location>
</feature>
<evidence type="ECO:0000313" key="3">
    <source>
        <dbReference type="Proteomes" id="UP000593567"/>
    </source>
</evidence>
<evidence type="ECO:0000313" key="2">
    <source>
        <dbReference type="EMBL" id="KAF6019286.1"/>
    </source>
</evidence>
<proteinExistence type="predicted"/>
<dbReference type="Proteomes" id="UP000593567">
    <property type="component" value="Unassembled WGS sequence"/>
</dbReference>
<dbReference type="AlphaFoldDB" id="A0A7J7J0P5"/>
<accession>A0A7J7J0P5</accession>
<comment type="caution">
    <text evidence="2">The sequence shown here is derived from an EMBL/GenBank/DDBJ whole genome shotgun (WGS) entry which is preliminary data.</text>
</comment>
<name>A0A7J7J0P5_BUGNE</name>
<organism evidence="2 3">
    <name type="scientific">Bugula neritina</name>
    <name type="common">Brown bryozoan</name>
    <name type="synonym">Sertularia neritina</name>
    <dbReference type="NCBI Taxonomy" id="10212"/>
    <lineage>
        <taxon>Eukaryota</taxon>
        <taxon>Metazoa</taxon>
        <taxon>Spiralia</taxon>
        <taxon>Lophotrochozoa</taxon>
        <taxon>Bryozoa</taxon>
        <taxon>Gymnolaemata</taxon>
        <taxon>Cheilostomatida</taxon>
        <taxon>Flustrina</taxon>
        <taxon>Buguloidea</taxon>
        <taxon>Bugulidae</taxon>
        <taxon>Bugula</taxon>
    </lineage>
</organism>
<dbReference type="EMBL" id="VXIV02003242">
    <property type="protein sequence ID" value="KAF6019286.1"/>
    <property type="molecule type" value="Genomic_DNA"/>
</dbReference>
<sequence>MMRNMLARRMDRLTLRQKIPRRKKRKRRRKHECHRSLSGKRKMQKSQKCKQPSSLINIYSRYVTRSIVKN</sequence>
<gene>
    <name evidence="2" type="ORF">EB796_022408</name>
</gene>